<accession>A0A9Q0J2U5</accession>
<dbReference type="Proteomes" id="UP001141552">
    <property type="component" value="Unassembled WGS sequence"/>
</dbReference>
<dbReference type="InterPro" id="IPR013083">
    <property type="entry name" value="Znf_RING/FYVE/PHD"/>
</dbReference>
<dbReference type="PROSITE" id="PS50016">
    <property type="entry name" value="ZF_PHD_2"/>
    <property type="match status" value="1"/>
</dbReference>
<dbReference type="GO" id="GO:0090694">
    <property type="term" value="C:Scc2-Scc4 cohesin loading complex"/>
    <property type="evidence" value="ECO:0007669"/>
    <property type="project" value="TreeGrafter"/>
</dbReference>
<dbReference type="GO" id="GO:0061775">
    <property type="term" value="F:cohesin loader activity"/>
    <property type="evidence" value="ECO:0007669"/>
    <property type="project" value="InterPro"/>
</dbReference>
<dbReference type="EMBL" id="JAKUCV010006706">
    <property type="protein sequence ID" value="KAJ4826319.1"/>
    <property type="molecule type" value="Genomic_DNA"/>
</dbReference>
<dbReference type="GO" id="GO:0010468">
    <property type="term" value="P:regulation of gene expression"/>
    <property type="evidence" value="ECO:0007669"/>
    <property type="project" value="InterPro"/>
</dbReference>
<dbReference type="Gene3D" id="3.30.40.10">
    <property type="entry name" value="Zinc/RING finger domain, C3HC4 (zinc finger)"/>
    <property type="match status" value="1"/>
</dbReference>
<dbReference type="InterPro" id="IPR011011">
    <property type="entry name" value="Znf_FYVE_PHD"/>
</dbReference>
<evidence type="ECO:0000256" key="2">
    <source>
        <dbReference type="ARBA" id="ARBA00022771"/>
    </source>
</evidence>
<organism evidence="7 8">
    <name type="scientific">Turnera subulata</name>
    <dbReference type="NCBI Taxonomy" id="218843"/>
    <lineage>
        <taxon>Eukaryota</taxon>
        <taxon>Viridiplantae</taxon>
        <taxon>Streptophyta</taxon>
        <taxon>Embryophyta</taxon>
        <taxon>Tracheophyta</taxon>
        <taxon>Spermatophyta</taxon>
        <taxon>Magnoliopsida</taxon>
        <taxon>eudicotyledons</taxon>
        <taxon>Gunneridae</taxon>
        <taxon>Pentapetalae</taxon>
        <taxon>rosids</taxon>
        <taxon>fabids</taxon>
        <taxon>Malpighiales</taxon>
        <taxon>Passifloraceae</taxon>
        <taxon>Turnera</taxon>
    </lineage>
</organism>
<dbReference type="PANTHER" id="PTHR21704:SF18">
    <property type="entry name" value="NIPPED-B-LIKE PROTEIN"/>
    <property type="match status" value="1"/>
</dbReference>
<proteinExistence type="predicted"/>
<dbReference type="OrthoDB" id="418242at2759"/>
<dbReference type="InterPro" id="IPR019787">
    <property type="entry name" value="Znf_PHD-finger"/>
</dbReference>
<dbReference type="SUPFAM" id="SSF48371">
    <property type="entry name" value="ARM repeat"/>
    <property type="match status" value="1"/>
</dbReference>
<protein>
    <recommendedName>
        <fullName evidence="6">PHD-type domain-containing protein</fullName>
    </recommendedName>
</protein>
<keyword evidence="3" id="KW-0862">Zinc</keyword>
<evidence type="ECO:0000256" key="5">
    <source>
        <dbReference type="SAM" id="MobiDB-lite"/>
    </source>
</evidence>
<reference evidence="7" key="2">
    <citation type="journal article" date="2023" name="Plants (Basel)">
        <title>Annotation of the Turnera subulata (Passifloraceae) Draft Genome Reveals the S-Locus Evolved after the Divergence of Turneroideae from Passifloroideae in a Stepwise Manner.</title>
        <authorList>
            <person name="Henning P.M."/>
            <person name="Roalson E.H."/>
            <person name="Mir W."/>
            <person name="McCubbin A.G."/>
            <person name="Shore J.S."/>
        </authorList>
    </citation>
    <scope>NUCLEOTIDE SEQUENCE</scope>
    <source>
        <strain evidence="7">F60SS</strain>
    </source>
</reference>
<feature type="region of interest" description="Disordered" evidence="5">
    <location>
        <begin position="359"/>
        <end position="381"/>
    </location>
</feature>
<dbReference type="InterPro" id="IPR016024">
    <property type="entry name" value="ARM-type_fold"/>
</dbReference>
<evidence type="ECO:0000313" key="7">
    <source>
        <dbReference type="EMBL" id="KAJ4826319.1"/>
    </source>
</evidence>
<dbReference type="GO" id="GO:0003682">
    <property type="term" value="F:chromatin binding"/>
    <property type="evidence" value="ECO:0007669"/>
    <property type="project" value="TreeGrafter"/>
</dbReference>
<dbReference type="GO" id="GO:0034087">
    <property type="term" value="P:establishment of mitotic sister chromatid cohesion"/>
    <property type="evidence" value="ECO:0007669"/>
    <property type="project" value="TreeGrafter"/>
</dbReference>
<dbReference type="SUPFAM" id="SSF57903">
    <property type="entry name" value="FYVE/PHD zinc finger"/>
    <property type="match status" value="1"/>
</dbReference>
<gene>
    <name evidence="7" type="ORF">Tsubulata_004087</name>
</gene>
<dbReference type="SMART" id="SM00249">
    <property type="entry name" value="PHD"/>
    <property type="match status" value="1"/>
</dbReference>
<dbReference type="InterPro" id="IPR033031">
    <property type="entry name" value="Scc2/Nipped-B"/>
</dbReference>
<dbReference type="AlphaFoldDB" id="A0A9Q0J2U5"/>
<reference evidence="7" key="1">
    <citation type="submission" date="2022-02" db="EMBL/GenBank/DDBJ databases">
        <authorList>
            <person name="Henning P.M."/>
            <person name="McCubbin A.G."/>
            <person name="Shore J.S."/>
        </authorList>
    </citation>
    <scope>NUCLEOTIDE SEQUENCE</scope>
    <source>
        <strain evidence="7">F60SS</strain>
        <tissue evidence="7">Leaves</tissue>
    </source>
</reference>
<keyword evidence="1" id="KW-0479">Metal-binding</keyword>
<evidence type="ECO:0000313" key="8">
    <source>
        <dbReference type="Proteomes" id="UP001141552"/>
    </source>
</evidence>
<dbReference type="GO" id="GO:0071169">
    <property type="term" value="P:establishment of protein localization to chromatin"/>
    <property type="evidence" value="ECO:0007669"/>
    <property type="project" value="TreeGrafter"/>
</dbReference>
<sequence>MSYPNSNPGASGSGPAAPVPEGIGLSNTIHSEVAPCLPLPSLPVFCGASDPEVRLLDGADGNLWSLNRNEILSQSERIADLLRQTDVSYLNLRDETRPTSSSHVEPLELHDEVLRYNPEAFEYVTPGPQHSSGSTLFQSKPFEAIIPASRQTQRDFEGTQNHQIGHVPHDTGPSLRKNKVKKKGKDEIATVVHPDPTEVQDSIVGGFCDTLEDFLSRAEIPIDERVEQEWLSMPLTDIGMLVKEITTIRSKKLLHLVPVDILVRLLRFLDHQIHRAEGLSLGEYEHVSFEFSQSDSEVVSSLFSALESIHAALAIMAHSNMPRQLYKEEIIERILELFKCQITDVMSAYDPSYRALHRPGENGAVEDDEGEPEADYGSASKRRRTVKSVKVKKSVSNRVSAAMNTILHKLCTILGLLKDLLLVEKLSDSCILQLVKTSFTTLLVENIQLLQLKAIALISGIFYSYTQHRTYIMDEIVQLLWKLPISKRALRSYLLPDEEQKQIQMITALLIQLVHSSANLPETLRLASSGTSILEISLDVSYPSKARDAVTETCCLFWSRVLERIGSVKAQDSSEMKLMMDNLVSDLLTTLNLPKFPASSLILEVLCVLLLQNAGLKSKDIAARSMAIDILGNIAARLKHDALICRQSRFWILQELAMGDDASHNPKDACCICLDGRVEKRLCICQGCGRLFHADCIGMREYEAPNKNWNCQICLCKKQLLVLQSYSKSHYKDEENKATSRHKKNSEASNPVTKLEIVQQILLNYLQDAVSSDDLHVFVRWFVTI</sequence>
<dbReference type="GO" id="GO:0140588">
    <property type="term" value="P:chromatin looping"/>
    <property type="evidence" value="ECO:0007669"/>
    <property type="project" value="InterPro"/>
</dbReference>
<evidence type="ECO:0000256" key="3">
    <source>
        <dbReference type="ARBA" id="ARBA00022833"/>
    </source>
</evidence>
<feature type="domain" description="PHD-type" evidence="6">
    <location>
        <begin position="667"/>
        <end position="717"/>
    </location>
</feature>
<keyword evidence="2 4" id="KW-0863">Zinc-finger</keyword>
<dbReference type="InterPro" id="IPR001965">
    <property type="entry name" value="Znf_PHD"/>
</dbReference>
<feature type="compositionally biased region" description="Acidic residues" evidence="5">
    <location>
        <begin position="364"/>
        <end position="374"/>
    </location>
</feature>
<comment type="caution">
    <text evidence="7">The sequence shown here is derived from an EMBL/GenBank/DDBJ whole genome shotgun (WGS) entry which is preliminary data.</text>
</comment>
<keyword evidence="8" id="KW-1185">Reference proteome</keyword>
<dbReference type="CDD" id="cd15489">
    <property type="entry name" value="PHD_SF"/>
    <property type="match status" value="1"/>
</dbReference>
<evidence type="ECO:0000256" key="4">
    <source>
        <dbReference type="PROSITE-ProRule" id="PRU00146"/>
    </source>
</evidence>
<dbReference type="GO" id="GO:0008270">
    <property type="term" value="F:zinc ion binding"/>
    <property type="evidence" value="ECO:0007669"/>
    <property type="project" value="UniProtKB-KW"/>
</dbReference>
<evidence type="ECO:0000256" key="1">
    <source>
        <dbReference type="ARBA" id="ARBA00022723"/>
    </source>
</evidence>
<evidence type="ECO:0000259" key="6">
    <source>
        <dbReference type="PROSITE" id="PS50016"/>
    </source>
</evidence>
<dbReference type="GO" id="GO:1990414">
    <property type="term" value="P:replication-born double-strand break repair via sister chromatid exchange"/>
    <property type="evidence" value="ECO:0007669"/>
    <property type="project" value="TreeGrafter"/>
</dbReference>
<dbReference type="PANTHER" id="PTHR21704">
    <property type="entry name" value="NIPPED-B-LIKE PROTEIN DELANGIN SCC2-RELATED"/>
    <property type="match status" value="1"/>
</dbReference>
<name>A0A9Q0J2U5_9ROSI</name>